<proteinExistence type="predicted"/>
<accession>A0A7T7UY63</accession>
<dbReference type="OrthoDB" id="1452154at2"/>
<organism evidence="1 2">
    <name type="scientific">Elizabethkingia bruuniana</name>
    <dbReference type="NCBI Taxonomy" id="1756149"/>
    <lineage>
        <taxon>Bacteria</taxon>
        <taxon>Pseudomonadati</taxon>
        <taxon>Bacteroidota</taxon>
        <taxon>Flavobacteriia</taxon>
        <taxon>Flavobacteriales</taxon>
        <taxon>Weeksellaceae</taxon>
        <taxon>Elizabethkingia</taxon>
    </lineage>
</organism>
<protein>
    <submittedName>
        <fullName evidence="1">Uncharacterized protein</fullName>
    </submittedName>
</protein>
<sequence length="62" mass="6705">MKKFKKLNANNALNRSQLKTINGGYQIPRDTYVACNCGTGPFGFVKFVTADEAGAKECLASC</sequence>
<dbReference type="GeneID" id="93132788"/>
<evidence type="ECO:0000313" key="1">
    <source>
        <dbReference type="EMBL" id="QQN58382.1"/>
    </source>
</evidence>
<name>A0A7T7UY63_9FLAO</name>
<dbReference type="KEGG" id="egm:AYC65_07730"/>
<evidence type="ECO:0000313" key="2">
    <source>
        <dbReference type="Proteomes" id="UP000595426"/>
    </source>
</evidence>
<dbReference type="AlphaFoldDB" id="A0A7T7UY63"/>
<gene>
    <name evidence="1" type="ORF">I6H88_18430</name>
</gene>
<reference evidence="1 2" key="1">
    <citation type="submission" date="2020-12" db="EMBL/GenBank/DDBJ databases">
        <title>FDA dAtabase for Regulatory Grade micrObial Sequences (FDA-ARGOS): Supporting development and validation of Infectious Disease Dx tests.</title>
        <authorList>
            <person name="Kerrigan L."/>
            <person name="Long C."/>
            <person name="Tallon L."/>
            <person name="Sadzewicz L."/>
            <person name="Zhao X."/>
            <person name="Boylan J."/>
            <person name="Ott S."/>
            <person name="Bowen H."/>
            <person name="Vavikolanu K."/>
            <person name="Mehta A."/>
            <person name="Aluvathingal J."/>
            <person name="Nadendla S."/>
            <person name="Yan Y."/>
            <person name="Sichtig H."/>
        </authorList>
    </citation>
    <scope>NUCLEOTIDE SEQUENCE [LARGE SCALE GENOMIC DNA]</scope>
    <source>
        <strain evidence="1 2">FDAARGOS_1031</strain>
    </source>
</reference>
<dbReference type="Proteomes" id="UP000595426">
    <property type="component" value="Chromosome"/>
</dbReference>
<dbReference type="EMBL" id="CP067018">
    <property type="protein sequence ID" value="QQN58382.1"/>
    <property type="molecule type" value="Genomic_DNA"/>
</dbReference>
<keyword evidence="2" id="KW-1185">Reference proteome</keyword>
<dbReference type="RefSeq" id="WP_034868294.1">
    <property type="nucleotide sequence ID" value="NZ_CBCSDR010000001.1"/>
</dbReference>